<evidence type="ECO:0000256" key="1">
    <source>
        <dbReference type="SAM" id="MobiDB-lite"/>
    </source>
</evidence>
<accession>A0A7J6NYY9</accession>
<protein>
    <submittedName>
        <fullName evidence="2">Uncharacterized protein</fullName>
    </submittedName>
</protein>
<name>A0A7J6NYY9_PEROL</name>
<evidence type="ECO:0000313" key="2">
    <source>
        <dbReference type="EMBL" id="KAF4689055.1"/>
    </source>
</evidence>
<sequence length="133" mass="14564">MPLHVHKSDRPCVHTTLTINMNDNMYTECNADTGSVYSEITVIDDELNGEEKEDNLSEVHNSVDKESTNNMTTDDDIMTSESSMTDDDIITSGSSMTDDDIITSGSSMTDDDIITSGSSMTDDDIITSGEQYD</sequence>
<dbReference type="AlphaFoldDB" id="A0A7J6NYY9"/>
<comment type="caution">
    <text evidence="2">The sequence shown here is derived from an EMBL/GenBank/DDBJ whole genome shotgun (WGS) entry which is preliminary data.</text>
</comment>
<organism evidence="2 3">
    <name type="scientific">Perkinsus olseni</name>
    <name type="common">Perkinsus atlanticus</name>
    <dbReference type="NCBI Taxonomy" id="32597"/>
    <lineage>
        <taxon>Eukaryota</taxon>
        <taxon>Sar</taxon>
        <taxon>Alveolata</taxon>
        <taxon>Perkinsozoa</taxon>
        <taxon>Perkinsea</taxon>
        <taxon>Perkinsida</taxon>
        <taxon>Perkinsidae</taxon>
        <taxon>Perkinsus</taxon>
    </lineage>
</organism>
<reference evidence="2 3" key="1">
    <citation type="submission" date="2020-04" db="EMBL/GenBank/DDBJ databases">
        <title>Perkinsus olseni comparative genomics.</title>
        <authorList>
            <person name="Bogema D.R."/>
        </authorList>
    </citation>
    <scope>NUCLEOTIDE SEQUENCE [LARGE SCALE GENOMIC DNA]</scope>
    <source>
        <strain evidence="2">00978-12</strain>
    </source>
</reference>
<evidence type="ECO:0000313" key="3">
    <source>
        <dbReference type="Proteomes" id="UP000541610"/>
    </source>
</evidence>
<feature type="compositionally biased region" description="Basic and acidic residues" evidence="1">
    <location>
        <begin position="54"/>
        <end position="67"/>
    </location>
</feature>
<gene>
    <name evidence="2" type="ORF">FOZ60_002088</name>
</gene>
<dbReference type="Proteomes" id="UP000541610">
    <property type="component" value="Unassembled WGS sequence"/>
</dbReference>
<dbReference type="EMBL" id="JABANP010000134">
    <property type="protein sequence ID" value="KAF4689055.1"/>
    <property type="molecule type" value="Genomic_DNA"/>
</dbReference>
<feature type="compositionally biased region" description="Acidic residues" evidence="1">
    <location>
        <begin position="73"/>
        <end position="89"/>
    </location>
</feature>
<proteinExistence type="predicted"/>
<feature type="region of interest" description="Disordered" evidence="1">
    <location>
        <begin position="52"/>
        <end position="133"/>
    </location>
</feature>